<proteinExistence type="predicted"/>
<dbReference type="Pfam" id="PF21508">
    <property type="entry name" value="MenC_N"/>
    <property type="match status" value="1"/>
</dbReference>
<dbReference type="EMBL" id="CP012621">
    <property type="protein sequence ID" value="ATG72462.1"/>
    <property type="molecule type" value="Genomic_DNA"/>
</dbReference>
<dbReference type="GO" id="GO:0016829">
    <property type="term" value="F:lyase activity"/>
    <property type="evidence" value="ECO:0007669"/>
    <property type="project" value="UniProtKB-KW"/>
</dbReference>
<dbReference type="AlphaFoldDB" id="A0A231MVT1"/>
<dbReference type="InterPro" id="IPR036849">
    <property type="entry name" value="Enolase-like_C_sf"/>
</dbReference>
<dbReference type="SUPFAM" id="SSF54826">
    <property type="entry name" value="Enolase N-terminal domain-like"/>
    <property type="match status" value="1"/>
</dbReference>
<keyword evidence="2" id="KW-0460">Magnesium</keyword>
<evidence type="ECO:0000256" key="2">
    <source>
        <dbReference type="ARBA" id="ARBA00022842"/>
    </source>
</evidence>
<evidence type="ECO:0000313" key="6">
    <source>
        <dbReference type="EMBL" id="ATG72462.1"/>
    </source>
</evidence>
<dbReference type="Proteomes" id="UP000217763">
    <property type="component" value="Chromosome"/>
</dbReference>
<organism evidence="6 7">
    <name type="scientific">Zobellella denitrificans</name>
    <dbReference type="NCBI Taxonomy" id="347534"/>
    <lineage>
        <taxon>Bacteria</taxon>
        <taxon>Pseudomonadati</taxon>
        <taxon>Pseudomonadota</taxon>
        <taxon>Gammaproteobacteria</taxon>
        <taxon>Aeromonadales</taxon>
        <taxon>Aeromonadaceae</taxon>
        <taxon>Zobellella</taxon>
    </lineage>
</organism>
<evidence type="ECO:0000256" key="1">
    <source>
        <dbReference type="ARBA" id="ARBA00022723"/>
    </source>
</evidence>
<dbReference type="KEGG" id="zdf:AN401_00245"/>
<dbReference type="SUPFAM" id="SSF51604">
    <property type="entry name" value="Enolase C-terminal domain-like"/>
    <property type="match status" value="1"/>
</dbReference>
<evidence type="ECO:0000313" key="7">
    <source>
        <dbReference type="Proteomes" id="UP000217763"/>
    </source>
</evidence>
<dbReference type="PANTHER" id="PTHR48073:SF2">
    <property type="entry name" value="O-SUCCINYLBENZOATE SYNTHASE"/>
    <property type="match status" value="1"/>
</dbReference>
<keyword evidence="1" id="KW-0479">Metal-binding</keyword>
<name>A0A231MVT1_9GAMM</name>
<keyword evidence="7" id="KW-1185">Reference proteome</keyword>
<accession>A0A231MVT1</accession>
<dbReference type="InterPro" id="IPR029065">
    <property type="entry name" value="Enolase_C-like"/>
</dbReference>
<feature type="domain" description="OSBS enolase-like N-terminal" evidence="5">
    <location>
        <begin position="3"/>
        <end position="87"/>
    </location>
</feature>
<dbReference type="Pfam" id="PF13378">
    <property type="entry name" value="MR_MLE_C"/>
    <property type="match status" value="1"/>
</dbReference>
<evidence type="ECO:0000259" key="4">
    <source>
        <dbReference type="Pfam" id="PF13378"/>
    </source>
</evidence>
<dbReference type="InterPro" id="IPR041338">
    <property type="entry name" value="OSBS_N"/>
</dbReference>
<dbReference type="Gene3D" id="3.20.20.120">
    <property type="entry name" value="Enolase-like C-terminal domain"/>
    <property type="match status" value="1"/>
</dbReference>
<sequence length="304" mass="33355">MHIAVYGYELPLTMALTIRGTPLGRRRGFYVCIDGRWGEVAPLPGESRESLEDAQDELLAACARLAQGQPHGARLSSVQFGLDCALTAIDGEPAPSLPLLEGEREPIIRAWRCRRVHPQRAWLTLTGEVQHDAGLVRELTLLVPSLQLVLDAGGRLSEEQLEGLWRRIDPARIDWLLEPAADLAASQRLAERHGWPVAFDLGRHASPDYPLFDQLKALVLRPSQLGGLALCRELAEAARARGLEVVVADSLESGLGNAQLARLSAQWAPGQAAMLDRLRYLLDRGVDGNGRPDLGRLTLLREYG</sequence>
<protein>
    <submittedName>
        <fullName evidence="6">O-succinylbenzoic acid (OSB) synthetase</fullName>
    </submittedName>
</protein>
<dbReference type="RefSeq" id="WP_094041259.1">
    <property type="nucleotide sequence ID" value="NZ_CP012621.1"/>
</dbReference>
<dbReference type="OrthoDB" id="3725747at2"/>
<feature type="domain" description="Enolase C-terminal" evidence="4">
    <location>
        <begin position="128"/>
        <end position="265"/>
    </location>
</feature>
<dbReference type="InterPro" id="IPR029017">
    <property type="entry name" value="Enolase-like_N"/>
</dbReference>
<reference evidence="7" key="1">
    <citation type="submission" date="2015-09" db="EMBL/GenBank/DDBJ databases">
        <authorList>
            <person name="Shao Z."/>
            <person name="Wang L."/>
        </authorList>
    </citation>
    <scope>NUCLEOTIDE SEQUENCE [LARGE SCALE GENOMIC DNA]</scope>
    <source>
        <strain evidence="7">F13-1</strain>
    </source>
</reference>
<evidence type="ECO:0000259" key="5">
    <source>
        <dbReference type="Pfam" id="PF21508"/>
    </source>
</evidence>
<dbReference type="Gene3D" id="3.30.390.10">
    <property type="entry name" value="Enolase-like, N-terminal domain"/>
    <property type="match status" value="1"/>
</dbReference>
<dbReference type="PANTHER" id="PTHR48073">
    <property type="entry name" value="O-SUCCINYLBENZOATE SYNTHASE-RELATED"/>
    <property type="match status" value="1"/>
</dbReference>
<gene>
    <name evidence="6" type="ORF">AN401_00245</name>
</gene>
<evidence type="ECO:0000256" key="3">
    <source>
        <dbReference type="ARBA" id="ARBA00023239"/>
    </source>
</evidence>
<dbReference type="GO" id="GO:0046872">
    <property type="term" value="F:metal ion binding"/>
    <property type="evidence" value="ECO:0007669"/>
    <property type="project" value="UniProtKB-KW"/>
</dbReference>
<keyword evidence="3" id="KW-0456">Lyase</keyword>